<name>I0GS23_SELRL</name>
<dbReference type="KEGG" id="sri:SELR_18520"/>
<dbReference type="RefSeq" id="WP_014424991.1">
    <property type="nucleotide sequence ID" value="NC_017068.1"/>
</dbReference>
<organism evidence="1 2">
    <name type="scientific">Selenomonas ruminantium subsp. lactilytica (strain NBRC 103574 / TAM6421)</name>
    <dbReference type="NCBI Taxonomy" id="927704"/>
    <lineage>
        <taxon>Bacteria</taxon>
        <taxon>Bacillati</taxon>
        <taxon>Bacillota</taxon>
        <taxon>Negativicutes</taxon>
        <taxon>Selenomonadales</taxon>
        <taxon>Selenomonadaceae</taxon>
        <taxon>Selenomonas</taxon>
    </lineage>
</organism>
<gene>
    <name evidence="1" type="ordered locus">SELR_18520</name>
</gene>
<evidence type="ECO:0000313" key="1">
    <source>
        <dbReference type="EMBL" id="BAL83560.1"/>
    </source>
</evidence>
<dbReference type="AlphaFoldDB" id="I0GS23"/>
<protein>
    <submittedName>
        <fullName evidence="1">Uncharacterized protein</fullName>
    </submittedName>
</protein>
<proteinExistence type="predicted"/>
<accession>I0GS23</accession>
<sequence>MITVTLSRTDGAVLDIKEKKGGRTFEQSCDAFAQATADIWQEIADGKLQKQNHA</sequence>
<reference evidence="1 2" key="1">
    <citation type="submission" date="2011-10" db="EMBL/GenBank/DDBJ databases">
        <title>Whole genome sequence of Selenomonas ruminantium subsp. lactilytica TAM6421.</title>
        <authorList>
            <person name="Oguchi A."/>
            <person name="Ankai A."/>
            <person name="Kaneko J."/>
            <person name="Yamada-Narita S."/>
            <person name="Fukui S."/>
            <person name="Takahashi M."/>
            <person name="Onodera T."/>
            <person name="Kojima S."/>
            <person name="Fushimi T."/>
            <person name="Abe N."/>
            <person name="Kamio Y."/>
            <person name="Yamazaki S."/>
            <person name="Fujita N."/>
        </authorList>
    </citation>
    <scope>NUCLEOTIDE SEQUENCE [LARGE SCALE GENOMIC DNA]</scope>
    <source>
        <strain evidence="2">NBRC 103574 / TAM6421</strain>
    </source>
</reference>
<dbReference type="HOGENOM" id="CLU_3047922_0_0_9"/>
<evidence type="ECO:0000313" key="2">
    <source>
        <dbReference type="Proteomes" id="UP000007887"/>
    </source>
</evidence>
<dbReference type="Proteomes" id="UP000007887">
    <property type="component" value="Chromosome"/>
</dbReference>
<dbReference type="EMBL" id="AP012292">
    <property type="protein sequence ID" value="BAL83560.1"/>
    <property type="molecule type" value="Genomic_DNA"/>
</dbReference>